<organism evidence="2 3">
    <name type="scientific">Rufibacter roseus</name>
    <dbReference type="NCBI Taxonomy" id="1567108"/>
    <lineage>
        <taxon>Bacteria</taxon>
        <taxon>Pseudomonadati</taxon>
        <taxon>Bacteroidota</taxon>
        <taxon>Cytophagia</taxon>
        <taxon>Cytophagales</taxon>
        <taxon>Hymenobacteraceae</taxon>
        <taxon>Rufibacter</taxon>
    </lineage>
</organism>
<dbReference type="Proteomes" id="UP001596405">
    <property type="component" value="Unassembled WGS sequence"/>
</dbReference>
<sequence>MKKHLYLLLAFAMVFSLWGCPAPIEEEGFSNYVPILMQRNQLEASVVLKPARAISKPGKIYRYGNLLLINEQYKGVHFIDNSNPSSPQKVGFLQVPGCIDFAVKENVLFVDNAVDLVAVDITDVQHAQITKRVKNVFPQLMAPDNMQSNITLGGAIKDAIIVGWELKSN</sequence>
<feature type="signal peptide" evidence="1">
    <location>
        <begin position="1"/>
        <end position="19"/>
    </location>
</feature>
<keyword evidence="1" id="KW-0732">Signal</keyword>
<evidence type="ECO:0000313" key="3">
    <source>
        <dbReference type="Proteomes" id="UP001596405"/>
    </source>
</evidence>
<gene>
    <name evidence="2" type="ORF">ACFQHR_13015</name>
</gene>
<reference evidence="3" key="1">
    <citation type="journal article" date="2019" name="Int. J. Syst. Evol. Microbiol.">
        <title>The Global Catalogue of Microorganisms (GCM) 10K type strain sequencing project: providing services to taxonomists for standard genome sequencing and annotation.</title>
        <authorList>
            <consortium name="The Broad Institute Genomics Platform"/>
            <consortium name="The Broad Institute Genome Sequencing Center for Infectious Disease"/>
            <person name="Wu L."/>
            <person name="Ma J."/>
        </authorList>
    </citation>
    <scope>NUCLEOTIDE SEQUENCE [LARGE SCALE GENOMIC DNA]</scope>
    <source>
        <strain evidence="3">CGMCC 4.7393</strain>
    </source>
</reference>
<evidence type="ECO:0000256" key="1">
    <source>
        <dbReference type="SAM" id="SignalP"/>
    </source>
</evidence>
<dbReference type="RefSeq" id="WP_066617257.1">
    <property type="nucleotide sequence ID" value="NZ_JBHSYQ010000006.1"/>
</dbReference>
<keyword evidence="3" id="KW-1185">Reference proteome</keyword>
<dbReference type="EMBL" id="JBHSYQ010000006">
    <property type="protein sequence ID" value="MFC6998552.1"/>
    <property type="molecule type" value="Genomic_DNA"/>
</dbReference>
<evidence type="ECO:0000313" key="2">
    <source>
        <dbReference type="EMBL" id="MFC6998552.1"/>
    </source>
</evidence>
<comment type="caution">
    <text evidence="2">The sequence shown here is derived from an EMBL/GenBank/DDBJ whole genome shotgun (WGS) entry which is preliminary data.</text>
</comment>
<feature type="chain" id="PRO_5046321796" evidence="1">
    <location>
        <begin position="20"/>
        <end position="169"/>
    </location>
</feature>
<proteinExistence type="predicted"/>
<accession>A0ABW2DL08</accession>
<name>A0ABW2DL08_9BACT</name>
<protein>
    <submittedName>
        <fullName evidence="2">Uncharacterized protein</fullName>
    </submittedName>
</protein>